<accession>A0A9X2IRR8</accession>
<evidence type="ECO:0000313" key="2">
    <source>
        <dbReference type="Proteomes" id="UP001139179"/>
    </source>
</evidence>
<evidence type="ECO:0000313" key="1">
    <source>
        <dbReference type="EMBL" id="MCM3715868.1"/>
    </source>
</evidence>
<reference evidence="1" key="1">
    <citation type="submission" date="2022-05" db="EMBL/GenBank/DDBJ databases">
        <title>Comparative Genomics of Spacecraft Associated Microbes.</title>
        <authorList>
            <person name="Tran M.T."/>
            <person name="Wright A."/>
            <person name="Seuylemezian A."/>
            <person name="Eisen J."/>
            <person name="Coil D."/>
        </authorList>
    </citation>
    <scope>NUCLEOTIDE SEQUENCE</scope>
    <source>
        <strain evidence="1">214.1.1</strain>
    </source>
</reference>
<organism evidence="1 2">
    <name type="scientific">Halalkalibacter oceani</name>
    <dbReference type="NCBI Taxonomy" id="1653776"/>
    <lineage>
        <taxon>Bacteria</taxon>
        <taxon>Bacillati</taxon>
        <taxon>Bacillota</taxon>
        <taxon>Bacilli</taxon>
        <taxon>Bacillales</taxon>
        <taxon>Bacillaceae</taxon>
        <taxon>Halalkalibacter</taxon>
    </lineage>
</organism>
<keyword evidence="2" id="KW-1185">Reference proteome</keyword>
<dbReference type="EMBL" id="JAMBOL010000023">
    <property type="protein sequence ID" value="MCM3715868.1"/>
    <property type="molecule type" value="Genomic_DNA"/>
</dbReference>
<protein>
    <submittedName>
        <fullName evidence="1">Uncharacterized protein</fullName>
    </submittedName>
</protein>
<comment type="caution">
    <text evidence="1">The sequence shown here is derived from an EMBL/GenBank/DDBJ whole genome shotgun (WGS) entry which is preliminary data.</text>
</comment>
<proteinExistence type="predicted"/>
<sequence length="92" mass="10598">MEYVFQCTKLNNFIIPTQPKQIDLVDAAYRIHEGRNLLGTLSWKETASAATKRGGRENPITLEKSYIVNWRTFSNIDHKDKAEFKVLIVEVS</sequence>
<name>A0A9X2IRR8_9BACI</name>
<dbReference type="RefSeq" id="WP_251224569.1">
    <property type="nucleotide sequence ID" value="NZ_JAMBOL010000023.1"/>
</dbReference>
<dbReference type="AlphaFoldDB" id="A0A9X2IRR8"/>
<dbReference type="Proteomes" id="UP001139179">
    <property type="component" value="Unassembled WGS sequence"/>
</dbReference>
<gene>
    <name evidence="1" type="ORF">M3202_17570</name>
</gene>